<proteinExistence type="predicted"/>
<protein>
    <submittedName>
        <fullName evidence="1">Uncharacterized protein</fullName>
    </submittedName>
</protein>
<sequence length="54" mass="6436">MHSNLETVSHFVYIFLCKSCLCALVKKLIHMFNNIIQNDNFVHRHRTAILKDMF</sequence>
<dbReference type="EMBL" id="KQ419338">
    <property type="protein sequence ID" value="KOF83913.1"/>
    <property type="molecule type" value="Genomic_DNA"/>
</dbReference>
<reference evidence="1" key="1">
    <citation type="submission" date="2015-07" db="EMBL/GenBank/DDBJ databases">
        <title>MeaNS - Measles Nucleotide Surveillance Program.</title>
        <authorList>
            <person name="Tran T."/>
            <person name="Druce J."/>
        </authorList>
    </citation>
    <scope>NUCLEOTIDE SEQUENCE</scope>
    <source>
        <strain evidence="1">UCB-OBI-ISO-001</strain>
        <tissue evidence="1">Gonad</tissue>
    </source>
</reference>
<dbReference type="AlphaFoldDB" id="A0A0L8H3Q7"/>
<gene>
    <name evidence="1" type="ORF">OCBIM_22023012mg</name>
</gene>
<evidence type="ECO:0000313" key="1">
    <source>
        <dbReference type="EMBL" id="KOF83913.1"/>
    </source>
</evidence>
<accession>A0A0L8H3Q7</accession>
<organism evidence="1">
    <name type="scientific">Octopus bimaculoides</name>
    <name type="common">California two-spotted octopus</name>
    <dbReference type="NCBI Taxonomy" id="37653"/>
    <lineage>
        <taxon>Eukaryota</taxon>
        <taxon>Metazoa</taxon>
        <taxon>Spiralia</taxon>
        <taxon>Lophotrochozoa</taxon>
        <taxon>Mollusca</taxon>
        <taxon>Cephalopoda</taxon>
        <taxon>Coleoidea</taxon>
        <taxon>Octopodiformes</taxon>
        <taxon>Octopoda</taxon>
        <taxon>Incirrata</taxon>
        <taxon>Octopodidae</taxon>
        <taxon>Octopus</taxon>
    </lineage>
</organism>
<name>A0A0L8H3Q7_OCTBM</name>